<dbReference type="OrthoDB" id="307864at2"/>
<dbReference type="RefSeq" id="WP_068557192.1">
    <property type="nucleotide sequence ID" value="NZ_LOEE01000055.1"/>
</dbReference>
<reference evidence="1 2" key="1">
    <citation type="submission" date="2015-12" db="EMBL/GenBank/DDBJ databases">
        <title>Draft genome sequence of the thermoanaerobe Thermotalea metallivorans, an isolate from the runoff channel of the Great Artesian Basin, Australia.</title>
        <authorList>
            <person name="Patel B.K."/>
        </authorList>
    </citation>
    <scope>NUCLEOTIDE SEQUENCE [LARGE SCALE GENOMIC DNA]</scope>
    <source>
        <strain evidence="1 2">B2-1</strain>
    </source>
</reference>
<accession>A0A140L1G4</accession>
<evidence type="ECO:0000313" key="2">
    <source>
        <dbReference type="Proteomes" id="UP000070456"/>
    </source>
</evidence>
<gene>
    <name evidence="1" type="ORF">AN619_23720</name>
</gene>
<sequence length="255" mass="27787">MAGYRIGVKRYVQYGNLPNTIAGARATFTVPSNSNLNTVGSTGSVLYFLANVNAATGYCGNMDGGIVKRGDRGDKWYAFMQGNCGLKWYEKEIPSPEGRDVNVKMLARKTTSGGVDLYYLELFIDGVLQLSAVESNTTYIASIYNDPIIKTSTEVTVVPVANNWSNFNNTNTKGQSFIKSATFKNAYPLDRNGNDYAGGDHASVKSNDSDFPATWDYYKRKAVVDSVNKVCTISSSTQTSMILGTVDINQAGKIF</sequence>
<keyword evidence="2" id="KW-1185">Reference proteome</keyword>
<proteinExistence type="predicted"/>
<evidence type="ECO:0000313" key="1">
    <source>
        <dbReference type="EMBL" id="KXG74389.1"/>
    </source>
</evidence>
<dbReference type="STRING" id="520762.AN619_23720"/>
<protein>
    <submittedName>
        <fullName evidence="1">Uncharacterized protein</fullName>
    </submittedName>
</protein>
<organism evidence="1 2">
    <name type="scientific">Thermotalea metallivorans</name>
    <dbReference type="NCBI Taxonomy" id="520762"/>
    <lineage>
        <taxon>Bacteria</taxon>
        <taxon>Bacillati</taxon>
        <taxon>Bacillota</taxon>
        <taxon>Clostridia</taxon>
        <taxon>Peptostreptococcales</taxon>
        <taxon>Thermotaleaceae</taxon>
        <taxon>Thermotalea</taxon>
    </lineage>
</organism>
<dbReference type="EMBL" id="LOEE01000055">
    <property type="protein sequence ID" value="KXG74389.1"/>
    <property type="molecule type" value="Genomic_DNA"/>
</dbReference>
<name>A0A140L1G4_9FIRM</name>
<dbReference type="Proteomes" id="UP000070456">
    <property type="component" value="Unassembled WGS sequence"/>
</dbReference>
<comment type="caution">
    <text evidence="1">The sequence shown here is derived from an EMBL/GenBank/DDBJ whole genome shotgun (WGS) entry which is preliminary data.</text>
</comment>
<dbReference type="AlphaFoldDB" id="A0A140L1G4"/>